<accession>A0A263BTU0</accession>
<dbReference type="AlphaFoldDB" id="A0A263BTU0"/>
<dbReference type="Pfam" id="PF14116">
    <property type="entry name" value="YyzF"/>
    <property type="match status" value="1"/>
</dbReference>
<protein>
    <submittedName>
        <fullName evidence="1">CxxH/CxxC protein</fullName>
    </submittedName>
</protein>
<gene>
    <name evidence="1" type="ORF">CIB95_10240</name>
</gene>
<evidence type="ECO:0000313" key="1">
    <source>
        <dbReference type="EMBL" id="OZM56596.1"/>
    </source>
</evidence>
<reference evidence="1 2" key="2">
    <citation type="submission" date="2017-09" db="EMBL/GenBank/DDBJ databases">
        <title>Bacillus patelloidae sp. nov., isolated from the intestinal tract of a marine limpet.</title>
        <authorList>
            <person name="Liu R."/>
            <person name="Dong C."/>
            <person name="Shao Z."/>
        </authorList>
    </citation>
    <scope>NUCLEOTIDE SEQUENCE [LARGE SCALE GENOMIC DNA]</scope>
    <source>
        <strain evidence="1 2">SA5d-4</strain>
    </source>
</reference>
<reference evidence="2" key="1">
    <citation type="submission" date="2017-08" db="EMBL/GenBank/DDBJ databases">
        <authorList>
            <person name="Huang Z."/>
        </authorList>
    </citation>
    <scope>NUCLEOTIDE SEQUENCE [LARGE SCALE GENOMIC DNA]</scope>
    <source>
        <strain evidence="2">SA5d-4</strain>
    </source>
</reference>
<organism evidence="1 2">
    <name type="scientific">Lottiidibacillus patelloidae</name>
    <dbReference type="NCBI Taxonomy" id="2670334"/>
    <lineage>
        <taxon>Bacteria</taxon>
        <taxon>Bacillati</taxon>
        <taxon>Bacillota</taxon>
        <taxon>Bacilli</taxon>
        <taxon>Bacillales</taxon>
        <taxon>Bacillaceae</taxon>
        <taxon>Lottiidibacillus</taxon>
    </lineage>
</organism>
<keyword evidence="2" id="KW-1185">Reference proteome</keyword>
<dbReference type="InterPro" id="IPR025626">
    <property type="entry name" value="YyzF"/>
</dbReference>
<dbReference type="NCBIfam" id="TIGR04129">
    <property type="entry name" value="CxxH_BA5709"/>
    <property type="match status" value="1"/>
</dbReference>
<dbReference type="RefSeq" id="WP_094924847.1">
    <property type="nucleotide sequence ID" value="NZ_NPIA01000005.1"/>
</dbReference>
<sequence>MRIYSCMEHIDEALDEVVDKDELAPIMEKIEDTNNLSTGCFMCGKEATYLVSSEY</sequence>
<evidence type="ECO:0000313" key="2">
    <source>
        <dbReference type="Proteomes" id="UP000217083"/>
    </source>
</evidence>
<comment type="caution">
    <text evidence="1">The sequence shown here is derived from an EMBL/GenBank/DDBJ whole genome shotgun (WGS) entry which is preliminary data.</text>
</comment>
<dbReference type="EMBL" id="NPIA01000005">
    <property type="protein sequence ID" value="OZM56596.1"/>
    <property type="molecule type" value="Genomic_DNA"/>
</dbReference>
<name>A0A263BTU0_9BACI</name>
<proteinExistence type="predicted"/>
<dbReference type="Proteomes" id="UP000217083">
    <property type="component" value="Unassembled WGS sequence"/>
</dbReference>